<dbReference type="CDD" id="cd02517">
    <property type="entry name" value="CMP-KDO-Synthetase"/>
    <property type="match status" value="1"/>
</dbReference>
<dbReference type="PANTHER" id="PTHR42866:SF2">
    <property type="entry name" value="3-DEOXY-MANNO-OCTULOSONATE CYTIDYLYLTRANSFERASE, MITOCHONDRIAL"/>
    <property type="match status" value="1"/>
</dbReference>
<dbReference type="NCBIfam" id="NF003950">
    <property type="entry name" value="PRK05450.1-3"/>
    <property type="match status" value="1"/>
</dbReference>
<dbReference type="GO" id="GO:0005829">
    <property type="term" value="C:cytosol"/>
    <property type="evidence" value="ECO:0007669"/>
    <property type="project" value="TreeGrafter"/>
</dbReference>
<dbReference type="PANTHER" id="PTHR42866">
    <property type="entry name" value="3-DEOXY-MANNO-OCTULOSONATE CYTIDYLYLTRANSFERASE"/>
    <property type="match status" value="1"/>
</dbReference>
<keyword evidence="3" id="KW-0548">Nucleotidyltransferase</keyword>
<dbReference type="InterPro" id="IPR003329">
    <property type="entry name" value="Cytidylyl_trans"/>
</dbReference>
<comment type="subcellular location">
    <subcellularLocation>
        <location evidence="1">Membrane</location>
    </subcellularLocation>
</comment>
<organism evidence="4">
    <name type="scientific">marine metagenome</name>
    <dbReference type="NCBI Taxonomy" id="408172"/>
    <lineage>
        <taxon>unclassified sequences</taxon>
        <taxon>metagenomes</taxon>
        <taxon>ecological metagenomes</taxon>
    </lineage>
</organism>
<dbReference type="GO" id="GO:1901137">
    <property type="term" value="P:carbohydrate derivative biosynthetic process"/>
    <property type="evidence" value="ECO:0007669"/>
    <property type="project" value="UniProtKB-ARBA"/>
</dbReference>
<dbReference type="NCBIfam" id="TIGR00466">
    <property type="entry name" value="kdsB"/>
    <property type="match status" value="1"/>
</dbReference>
<sequence length="241" mass="27153">MNVPSSQKTVAIIPARYSSTRFPGKPLAEIAGKPMIQHVWERAKQTPSIDQILVATDDERILDTVRNFGGEGVLTSTEHETGTDRIVEVAEGISCGWVLNIQGDEPTVLPADLDRMIKQTKIRKGTKAATLIYNITDQAQLNDPNIVKVTVNLNNMALYFSRSLIPYPRSGQSTHCKIWRHLGVYLFQREFLMEYSQWPRSNLERSEQLEQLRILENGESLLCVEAENEGVGVDVPQDLVY</sequence>
<name>A0A381UMM3_9ZZZZ</name>
<dbReference type="HAMAP" id="MF_00057">
    <property type="entry name" value="KdsB"/>
    <property type="match status" value="1"/>
</dbReference>
<proteinExistence type="inferred from homology"/>
<dbReference type="InterPro" id="IPR029044">
    <property type="entry name" value="Nucleotide-diphossugar_trans"/>
</dbReference>
<accession>A0A381UMM3</accession>
<evidence type="ECO:0000256" key="3">
    <source>
        <dbReference type="ARBA" id="ARBA00022695"/>
    </source>
</evidence>
<dbReference type="Gene3D" id="3.90.550.10">
    <property type="entry name" value="Spore Coat Polysaccharide Biosynthesis Protein SpsA, Chain A"/>
    <property type="match status" value="1"/>
</dbReference>
<reference evidence="4" key="1">
    <citation type="submission" date="2018-05" db="EMBL/GenBank/DDBJ databases">
        <authorList>
            <person name="Lanie J.A."/>
            <person name="Ng W.-L."/>
            <person name="Kazmierczak K.M."/>
            <person name="Andrzejewski T.M."/>
            <person name="Davidsen T.M."/>
            <person name="Wayne K.J."/>
            <person name="Tettelin H."/>
            <person name="Glass J.I."/>
            <person name="Rusch D."/>
            <person name="Podicherti R."/>
            <person name="Tsui H.-C.T."/>
            <person name="Winkler M.E."/>
        </authorList>
    </citation>
    <scope>NUCLEOTIDE SEQUENCE</scope>
</reference>
<dbReference type="FunFam" id="3.90.550.10:FF:000011">
    <property type="entry name" value="3-deoxy-manno-octulosonate cytidylyltransferase"/>
    <property type="match status" value="1"/>
</dbReference>
<dbReference type="EMBL" id="UINC01006752">
    <property type="protein sequence ID" value="SVA29425.1"/>
    <property type="molecule type" value="Genomic_DNA"/>
</dbReference>
<dbReference type="SUPFAM" id="SSF53448">
    <property type="entry name" value="Nucleotide-diphospho-sugar transferases"/>
    <property type="match status" value="1"/>
</dbReference>
<evidence type="ECO:0000256" key="1">
    <source>
        <dbReference type="ARBA" id="ARBA00004370"/>
    </source>
</evidence>
<dbReference type="GO" id="GO:0044281">
    <property type="term" value="P:small molecule metabolic process"/>
    <property type="evidence" value="ECO:0007669"/>
    <property type="project" value="UniProtKB-ARBA"/>
</dbReference>
<feature type="non-terminal residue" evidence="4">
    <location>
        <position position="241"/>
    </location>
</feature>
<evidence type="ECO:0000313" key="4">
    <source>
        <dbReference type="EMBL" id="SVA29425.1"/>
    </source>
</evidence>
<dbReference type="NCBIfam" id="NF009905">
    <property type="entry name" value="PRK13368.1"/>
    <property type="match status" value="1"/>
</dbReference>
<protein>
    <recommendedName>
        <fullName evidence="5">3-deoxy-manno-octulosonate cytidylyltransferase</fullName>
    </recommendedName>
</protein>
<gene>
    <name evidence="4" type="ORF">METZ01_LOCUS82279</name>
</gene>
<evidence type="ECO:0008006" key="5">
    <source>
        <dbReference type="Google" id="ProtNLM"/>
    </source>
</evidence>
<dbReference type="GO" id="GO:0016020">
    <property type="term" value="C:membrane"/>
    <property type="evidence" value="ECO:0007669"/>
    <property type="project" value="UniProtKB-SubCell"/>
</dbReference>
<dbReference type="GO" id="GO:0008690">
    <property type="term" value="F:3-deoxy-manno-octulosonate cytidylyltransferase activity"/>
    <property type="evidence" value="ECO:0007669"/>
    <property type="project" value="InterPro"/>
</dbReference>
<dbReference type="AlphaFoldDB" id="A0A381UMM3"/>
<dbReference type="InterPro" id="IPR004528">
    <property type="entry name" value="KdsB"/>
</dbReference>
<dbReference type="Pfam" id="PF02348">
    <property type="entry name" value="CTP_transf_3"/>
    <property type="match status" value="1"/>
</dbReference>
<dbReference type="NCBIfam" id="NF003952">
    <property type="entry name" value="PRK05450.1-5"/>
    <property type="match status" value="1"/>
</dbReference>
<evidence type="ECO:0000256" key="2">
    <source>
        <dbReference type="ARBA" id="ARBA00022679"/>
    </source>
</evidence>
<keyword evidence="2" id="KW-0808">Transferase</keyword>